<dbReference type="InterPro" id="IPR050180">
    <property type="entry name" value="RNR_Ribonuclease"/>
</dbReference>
<evidence type="ECO:0000313" key="3">
    <source>
        <dbReference type="EMBL" id="OCK83378.1"/>
    </source>
</evidence>
<feature type="region of interest" description="Disordered" evidence="1">
    <location>
        <begin position="34"/>
        <end position="98"/>
    </location>
</feature>
<sequence length="1132" mass="128870">MPRPNARALQTTELFFTCWSCIIKQRRHVRCLSTRRATSSTDYHVAAPSTKTSLLDTRSSRRPNQRWKAQEARGGSSATISPDARPGSSQTSSKRSVAFEEQVKLQLMQKRRYHATRIRPREIVSSTTILPEPSSATSAQKSTPGHLFDAYGSRVILPIDNAPQKKKKTIRQRLEEWNLENGTPNSDILTSFERYPLPRDMLDGVAQDDGMIDDNVAEAIEEFEIEDYESLGDLNLRAMYLSRGDLAEITYHNTEPILGVYIQNFGNQYQFYCINGMYIHRGTAQIRFVIRNWIDPSLLDPILPYLPTKELTEEFLLTAKNLDISVPRKFGAPIIEKLVEVWRESEDIYRENASILDNAYETLSHESNTNIMTLEEIARSLLVPDECGDTSVGISHAMLLAVRKALFHAGFKVWADPRSQRTTQQYTIRPRNEVQAMELVQQWIRGYQEYLAICGKRGQLNLPKPNAASYQGANQMISFITKAKELISFSRTLRDPTPYGNVGPSKTQYAIGPSSSAMRTHKSLNFTSSDQLIITFLESWTLSNKFKGLNTFRALGPAILNAVGCYKDYKLNTSTGFMFLQEIGVLAPYENKVAYDEGLMLPSARFSRQLHLITTMAFKKRRNPGFVDSMADIRRDFGNTTVFCIDGADASEIDDGISIEKIGNTSTFWVSIHIANPTAFFDKKHVLAVLAEHMTETVYMPERAYSMLPRWSTASHFSLGQDRATLTFSAKLDTSGNILETKIEPGVIRNVVYITPETLSQYVDSNVVSDYQMMKVGGEVPPKFERPVLRKTLFPAQINALLNLNMLANARYNQRRKAGGLFMDSAYPEVTVYETESRPGLSYTKPFHDAAHFIKGDPVIELKAPRFKNWFDDRARPNKLVQEMMLLACEIGATWCSQRNIPIIFRGSFRIPGMMPLSQFEEEIFKPSLDSHGVPPMRIGLEWMKQMGNTSAFTEPISHKFLGLPLYAKVTSPLRRYGDMVVHWQIEAALREEAKRGKSLIGETSHDYLPFSKPEVDKILTRLLPRERMITKAKRYASLFWEGQFFLRAHYFKQMELPETFRVMVFTTMQTGKLKGVCQVLSLDWTIIFEMFQSGDLEEARVGDIWEVRFDILDVFSRAKVVKPIRLISRDG</sequence>
<reference evidence="3 4" key="1">
    <citation type="journal article" date="2016" name="Nat. Commun.">
        <title>Ectomycorrhizal ecology is imprinted in the genome of the dominant symbiotic fungus Cenococcum geophilum.</title>
        <authorList>
            <consortium name="DOE Joint Genome Institute"/>
            <person name="Peter M."/>
            <person name="Kohler A."/>
            <person name="Ohm R.A."/>
            <person name="Kuo A."/>
            <person name="Krutzmann J."/>
            <person name="Morin E."/>
            <person name="Arend M."/>
            <person name="Barry K.W."/>
            <person name="Binder M."/>
            <person name="Choi C."/>
            <person name="Clum A."/>
            <person name="Copeland A."/>
            <person name="Grisel N."/>
            <person name="Haridas S."/>
            <person name="Kipfer T."/>
            <person name="LaButti K."/>
            <person name="Lindquist E."/>
            <person name="Lipzen A."/>
            <person name="Maire R."/>
            <person name="Meier B."/>
            <person name="Mihaltcheva S."/>
            <person name="Molinier V."/>
            <person name="Murat C."/>
            <person name="Poggeler S."/>
            <person name="Quandt C.A."/>
            <person name="Sperisen C."/>
            <person name="Tritt A."/>
            <person name="Tisserant E."/>
            <person name="Crous P.W."/>
            <person name="Henrissat B."/>
            <person name="Nehls U."/>
            <person name="Egli S."/>
            <person name="Spatafora J.W."/>
            <person name="Grigoriev I.V."/>
            <person name="Martin F.M."/>
        </authorList>
    </citation>
    <scope>NUCLEOTIDE SEQUENCE [LARGE SCALE GENOMIC DNA]</scope>
    <source>
        <strain evidence="3 4">CBS 459.81</strain>
    </source>
</reference>
<feature type="domain" description="RNB" evidence="2">
    <location>
        <begin position="634"/>
        <end position="992"/>
    </location>
</feature>
<dbReference type="AlphaFoldDB" id="A0A8E2EGD9"/>
<dbReference type="Pfam" id="PF00773">
    <property type="entry name" value="RNB"/>
    <property type="match status" value="1"/>
</dbReference>
<evidence type="ECO:0000256" key="1">
    <source>
        <dbReference type="SAM" id="MobiDB-lite"/>
    </source>
</evidence>
<keyword evidence="4" id="KW-1185">Reference proteome</keyword>
<dbReference type="InterPro" id="IPR012340">
    <property type="entry name" value="NA-bd_OB-fold"/>
</dbReference>
<dbReference type="InterPro" id="IPR057912">
    <property type="entry name" value="OB_CYT4_C"/>
</dbReference>
<dbReference type="GO" id="GO:0003723">
    <property type="term" value="F:RNA binding"/>
    <property type="evidence" value="ECO:0007669"/>
    <property type="project" value="InterPro"/>
</dbReference>
<evidence type="ECO:0000313" key="4">
    <source>
        <dbReference type="Proteomes" id="UP000250266"/>
    </source>
</evidence>
<dbReference type="InterPro" id="IPR001900">
    <property type="entry name" value="RNase_II/R"/>
</dbReference>
<gene>
    <name evidence="3" type="ORF">K432DRAFT_183048</name>
</gene>
<dbReference type="InterPro" id="IPR056625">
    <property type="entry name" value="SH3_CYT4"/>
</dbReference>
<dbReference type="GO" id="GO:0000175">
    <property type="term" value="F:3'-5'-RNA exonuclease activity"/>
    <property type="evidence" value="ECO:0007669"/>
    <property type="project" value="TreeGrafter"/>
</dbReference>
<name>A0A8E2EGD9_9PEZI</name>
<dbReference type="PANTHER" id="PTHR23355:SF65">
    <property type="entry name" value="EXORIBONUCLEASE CYT-4, PUTATIVE (AFU_ORTHOLOGUE AFUA_7G01550)-RELATED"/>
    <property type="match status" value="1"/>
</dbReference>
<organism evidence="3 4">
    <name type="scientific">Lepidopterella palustris CBS 459.81</name>
    <dbReference type="NCBI Taxonomy" id="1314670"/>
    <lineage>
        <taxon>Eukaryota</taxon>
        <taxon>Fungi</taxon>
        <taxon>Dikarya</taxon>
        <taxon>Ascomycota</taxon>
        <taxon>Pezizomycotina</taxon>
        <taxon>Dothideomycetes</taxon>
        <taxon>Pleosporomycetidae</taxon>
        <taxon>Mytilinidiales</taxon>
        <taxon>Argynnaceae</taxon>
        <taxon>Lepidopterella</taxon>
    </lineage>
</organism>
<dbReference type="GO" id="GO:0006402">
    <property type="term" value="P:mRNA catabolic process"/>
    <property type="evidence" value="ECO:0007669"/>
    <property type="project" value="TreeGrafter"/>
</dbReference>
<evidence type="ECO:0000259" key="2">
    <source>
        <dbReference type="SMART" id="SM00955"/>
    </source>
</evidence>
<dbReference type="Pfam" id="PF23216">
    <property type="entry name" value="WHD_CYT4"/>
    <property type="match status" value="1"/>
</dbReference>
<dbReference type="Proteomes" id="UP000250266">
    <property type="component" value="Unassembled WGS sequence"/>
</dbReference>
<dbReference type="EMBL" id="KV744862">
    <property type="protein sequence ID" value="OCK83378.1"/>
    <property type="molecule type" value="Genomic_DNA"/>
</dbReference>
<dbReference type="SUPFAM" id="SSF50249">
    <property type="entry name" value="Nucleic acid-binding proteins"/>
    <property type="match status" value="1"/>
</dbReference>
<proteinExistence type="predicted"/>
<dbReference type="Pfam" id="PF25522">
    <property type="entry name" value="OB_cyt-4"/>
    <property type="match status" value="1"/>
</dbReference>
<dbReference type="PANTHER" id="PTHR23355">
    <property type="entry name" value="RIBONUCLEASE"/>
    <property type="match status" value="1"/>
</dbReference>
<dbReference type="OrthoDB" id="2285229at2759"/>
<dbReference type="Pfam" id="PF23214">
    <property type="entry name" value="SH3_CYT4"/>
    <property type="match status" value="1"/>
</dbReference>
<dbReference type="GO" id="GO:0000932">
    <property type="term" value="C:P-body"/>
    <property type="evidence" value="ECO:0007669"/>
    <property type="project" value="TreeGrafter"/>
</dbReference>
<protein>
    <submittedName>
        <fullName evidence="3">RNB-domain-containing protein</fullName>
    </submittedName>
</protein>
<accession>A0A8E2EGD9</accession>
<dbReference type="InterPro" id="IPR056624">
    <property type="entry name" value="WH_CYT4"/>
</dbReference>
<dbReference type="SMART" id="SM00955">
    <property type="entry name" value="RNB"/>
    <property type="match status" value="1"/>
</dbReference>